<comment type="subcellular location">
    <subcellularLocation>
        <location evidence="1">Cell membrane</location>
        <topology evidence="1">Multi-pass membrane protein</topology>
    </subcellularLocation>
</comment>
<feature type="transmembrane region" description="Helical" evidence="7">
    <location>
        <begin position="235"/>
        <end position="256"/>
    </location>
</feature>
<dbReference type="InterPro" id="IPR011701">
    <property type="entry name" value="MFS"/>
</dbReference>
<dbReference type="GO" id="GO:0022857">
    <property type="term" value="F:transmembrane transporter activity"/>
    <property type="evidence" value="ECO:0007669"/>
    <property type="project" value="InterPro"/>
</dbReference>
<protein>
    <submittedName>
        <fullName evidence="9">MFS transporter</fullName>
    </submittedName>
</protein>
<feature type="transmembrane region" description="Helical" evidence="7">
    <location>
        <begin position="296"/>
        <end position="318"/>
    </location>
</feature>
<feature type="transmembrane region" description="Helical" evidence="7">
    <location>
        <begin position="367"/>
        <end position="385"/>
    </location>
</feature>
<evidence type="ECO:0000256" key="2">
    <source>
        <dbReference type="ARBA" id="ARBA00022448"/>
    </source>
</evidence>
<evidence type="ECO:0000313" key="10">
    <source>
        <dbReference type="Proteomes" id="UP001153404"/>
    </source>
</evidence>
<dbReference type="PANTHER" id="PTHR43124">
    <property type="entry name" value="PURINE EFFLUX PUMP PBUE"/>
    <property type="match status" value="1"/>
</dbReference>
<feature type="transmembrane region" description="Helical" evidence="7">
    <location>
        <begin position="71"/>
        <end position="88"/>
    </location>
</feature>
<comment type="caution">
    <text evidence="9">The sequence shown here is derived from an EMBL/GenBank/DDBJ whole genome shotgun (WGS) entry which is preliminary data.</text>
</comment>
<dbReference type="InterPro" id="IPR050189">
    <property type="entry name" value="MFS_Efflux_Transporters"/>
</dbReference>
<sequence>MNRTILYMLTLGTFLTGFAELAVIGILPTISQDAGISIAQAGQLVTAFSLGFAVGTPIFVSLTQRISRRRLLAAALLVFAAGSLLSYFSEGYATMIGLRALIGAGAGVYLTTALGALPKLMPAAQLGRPMSTVMMAFSAASVLGAPIGIALADGWSWQAMYLLLGAGALLVMLGVLRLMPEVEGDAPVGFGRQFAVLGRPALAAGLLMSLLFSSGIALLNTYFVPFLQDVLGLKASFTGLTMLLLGLAGTLATRFGGGAADRLGPPAVIVRGLAAMALALALMPLAASVFSSAAGGLSSGIAVAAAWMLAYSAAIPAIQTYFVRIAPESANIVLGLNTSLLHLGVAIGSLTGGLLADASSTVRYHPWAGLAFALLSLSAGLASFAKSGVRDNRQNAAAAASKS</sequence>
<dbReference type="InterPro" id="IPR036259">
    <property type="entry name" value="MFS_trans_sf"/>
</dbReference>
<dbReference type="SUPFAM" id="SSF103473">
    <property type="entry name" value="MFS general substrate transporter"/>
    <property type="match status" value="1"/>
</dbReference>
<gene>
    <name evidence="9" type="ORF">OMP40_07975</name>
</gene>
<feature type="transmembrane region" description="Helical" evidence="7">
    <location>
        <begin position="7"/>
        <end position="30"/>
    </location>
</feature>
<keyword evidence="3" id="KW-1003">Cell membrane</keyword>
<dbReference type="EMBL" id="JAPDIA010000003">
    <property type="protein sequence ID" value="MDG0809324.1"/>
    <property type="molecule type" value="Genomic_DNA"/>
</dbReference>
<feature type="transmembrane region" description="Helical" evidence="7">
    <location>
        <begin position="36"/>
        <end position="59"/>
    </location>
</feature>
<name>A0A9X4QSH9_9BACL</name>
<reference evidence="9" key="1">
    <citation type="submission" date="2022-10" db="EMBL/GenBank/DDBJ databases">
        <title>Comparative genomic analysis of Cohnella hashimotonis sp. nov., isolated from the International Space Station.</title>
        <authorList>
            <person name="Simpson A."/>
            <person name="Venkateswaran K."/>
        </authorList>
    </citation>
    <scope>NUCLEOTIDE SEQUENCE</scope>
    <source>
        <strain evidence="9">DSM 28161</strain>
    </source>
</reference>
<keyword evidence="4 7" id="KW-0812">Transmembrane</keyword>
<accession>A0A9X4QSH9</accession>
<feature type="domain" description="Major facilitator superfamily (MFS) profile" evidence="8">
    <location>
        <begin position="5"/>
        <end position="394"/>
    </location>
</feature>
<dbReference type="RefSeq" id="WP_277530559.1">
    <property type="nucleotide sequence ID" value="NZ_JAPDIA010000003.1"/>
</dbReference>
<feature type="transmembrane region" description="Helical" evidence="7">
    <location>
        <begin position="133"/>
        <end position="152"/>
    </location>
</feature>
<keyword evidence="6 7" id="KW-0472">Membrane</keyword>
<feature type="transmembrane region" description="Helical" evidence="7">
    <location>
        <begin position="100"/>
        <end position="121"/>
    </location>
</feature>
<dbReference type="Proteomes" id="UP001153404">
    <property type="component" value="Unassembled WGS sequence"/>
</dbReference>
<keyword evidence="2" id="KW-0813">Transport</keyword>
<evidence type="ECO:0000256" key="1">
    <source>
        <dbReference type="ARBA" id="ARBA00004651"/>
    </source>
</evidence>
<dbReference type="PANTHER" id="PTHR43124:SF10">
    <property type="entry name" value="PURINE EFFLUX PUMP PBUE"/>
    <property type="match status" value="1"/>
</dbReference>
<evidence type="ECO:0000256" key="7">
    <source>
        <dbReference type="SAM" id="Phobius"/>
    </source>
</evidence>
<evidence type="ECO:0000256" key="3">
    <source>
        <dbReference type="ARBA" id="ARBA00022475"/>
    </source>
</evidence>
<dbReference type="PROSITE" id="PS50850">
    <property type="entry name" value="MFS"/>
    <property type="match status" value="1"/>
</dbReference>
<keyword evidence="5 7" id="KW-1133">Transmembrane helix</keyword>
<feature type="transmembrane region" description="Helical" evidence="7">
    <location>
        <begin position="268"/>
        <end position="290"/>
    </location>
</feature>
<evidence type="ECO:0000256" key="4">
    <source>
        <dbReference type="ARBA" id="ARBA00022692"/>
    </source>
</evidence>
<feature type="transmembrane region" description="Helical" evidence="7">
    <location>
        <begin position="200"/>
        <end position="223"/>
    </location>
</feature>
<feature type="transmembrane region" description="Helical" evidence="7">
    <location>
        <begin position="158"/>
        <end position="179"/>
    </location>
</feature>
<dbReference type="InterPro" id="IPR020846">
    <property type="entry name" value="MFS_dom"/>
</dbReference>
<dbReference type="Pfam" id="PF07690">
    <property type="entry name" value="MFS_1"/>
    <property type="match status" value="1"/>
</dbReference>
<dbReference type="GO" id="GO:0005886">
    <property type="term" value="C:plasma membrane"/>
    <property type="evidence" value="ECO:0007669"/>
    <property type="project" value="UniProtKB-SubCell"/>
</dbReference>
<evidence type="ECO:0000259" key="8">
    <source>
        <dbReference type="PROSITE" id="PS50850"/>
    </source>
</evidence>
<evidence type="ECO:0000313" key="9">
    <source>
        <dbReference type="EMBL" id="MDG0809324.1"/>
    </source>
</evidence>
<feature type="transmembrane region" description="Helical" evidence="7">
    <location>
        <begin position="330"/>
        <end position="355"/>
    </location>
</feature>
<keyword evidence="10" id="KW-1185">Reference proteome</keyword>
<evidence type="ECO:0000256" key="6">
    <source>
        <dbReference type="ARBA" id="ARBA00023136"/>
    </source>
</evidence>
<proteinExistence type="predicted"/>
<evidence type="ECO:0000256" key="5">
    <source>
        <dbReference type="ARBA" id="ARBA00022989"/>
    </source>
</evidence>
<dbReference type="AlphaFoldDB" id="A0A9X4QSH9"/>
<dbReference type="CDD" id="cd17324">
    <property type="entry name" value="MFS_NepI_like"/>
    <property type="match status" value="1"/>
</dbReference>
<dbReference type="Gene3D" id="1.20.1250.20">
    <property type="entry name" value="MFS general substrate transporter like domains"/>
    <property type="match status" value="2"/>
</dbReference>
<organism evidence="9 10">
    <name type="scientific">Cohnella rhizosphaerae</name>
    <dbReference type="NCBI Taxonomy" id="1457232"/>
    <lineage>
        <taxon>Bacteria</taxon>
        <taxon>Bacillati</taxon>
        <taxon>Bacillota</taxon>
        <taxon>Bacilli</taxon>
        <taxon>Bacillales</taxon>
        <taxon>Paenibacillaceae</taxon>
        <taxon>Cohnella</taxon>
    </lineage>
</organism>